<accession>A0A2S2R9G8</accession>
<evidence type="ECO:0000313" key="1">
    <source>
        <dbReference type="EMBL" id="MBY86686.1"/>
    </source>
</evidence>
<proteinExistence type="predicted"/>
<protein>
    <submittedName>
        <fullName evidence="1">Uncharacterized protein</fullName>
    </submittedName>
</protein>
<dbReference type="AlphaFoldDB" id="A0A2S2R9G8"/>
<dbReference type="EMBL" id="GGMS01017483">
    <property type="protein sequence ID" value="MBY86686.1"/>
    <property type="molecule type" value="Transcribed_RNA"/>
</dbReference>
<sequence length="121" mass="14476">MLSNAANKGYFALEKLFKSKLLSTKSKSILYSSYLRPVLSYGCETWSVTKGDEEKLLTFERKVLRSIYGPIIENGEYRRRTNSEVYQIYSKPNMKSFIRGKLEIYWYNKRCNDWHYEREKT</sequence>
<reference evidence="1" key="1">
    <citation type="submission" date="2018-04" db="EMBL/GenBank/DDBJ databases">
        <title>Transcriptome assembly of Sipha flava.</title>
        <authorList>
            <person name="Scully E.D."/>
            <person name="Geib S.M."/>
            <person name="Palmer N.A."/>
            <person name="Koch K."/>
            <person name="Bradshaw J."/>
            <person name="Heng-Moss T."/>
            <person name="Sarath G."/>
        </authorList>
    </citation>
    <scope>NUCLEOTIDE SEQUENCE</scope>
</reference>
<name>A0A2S2R9G8_9HEMI</name>
<dbReference type="OrthoDB" id="6626863at2759"/>
<gene>
    <name evidence="1" type="ORF">g.92358</name>
</gene>
<organism evidence="1">
    <name type="scientific">Sipha flava</name>
    <name type="common">yellow sugarcane aphid</name>
    <dbReference type="NCBI Taxonomy" id="143950"/>
    <lineage>
        <taxon>Eukaryota</taxon>
        <taxon>Metazoa</taxon>
        <taxon>Ecdysozoa</taxon>
        <taxon>Arthropoda</taxon>
        <taxon>Hexapoda</taxon>
        <taxon>Insecta</taxon>
        <taxon>Pterygota</taxon>
        <taxon>Neoptera</taxon>
        <taxon>Paraneoptera</taxon>
        <taxon>Hemiptera</taxon>
        <taxon>Sternorrhyncha</taxon>
        <taxon>Aphidomorpha</taxon>
        <taxon>Aphidoidea</taxon>
        <taxon>Aphididae</taxon>
        <taxon>Sipha</taxon>
    </lineage>
</organism>